<dbReference type="CDD" id="cd13971">
    <property type="entry name" value="ADCK2-like"/>
    <property type="match status" value="1"/>
</dbReference>
<reference evidence="5" key="1">
    <citation type="submission" date="2022-11" db="UniProtKB">
        <authorList>
            <consortium name="EnsemblMetazoa"/>
        </authorList>
    </citation>
    <scope>IDENTIFICATION</scope>
</reference>
<evidence type="ECO:0000313" key="5">
    <source>
        <dbReference type="EnsemblMetazoa" id="XP_038063313.1"/>
    </source>
</evidence>
<dbReference type="PANTHER" id="PTHR45890">
    <property type="entry name" value="AARF DOMAIN CONTAINING KINASE 2 (PREDICTED)"/>
    <property type="match status" value="1"/>
</dbReference>
<keyword evidence="3" id="KW-0472">Membrane</keyword>
<accession>A0A914AI32</accession>
<dbReference type="InterPro" id="IPR011009">
    <property type="entry name" value="Kinase-like_dom_sf"/>
</dbReference>
<dbReference type="GO" id="GO:0005739">
    <property type="term" value="C:mitochondrion"/>
    <property type="evidence" value="ECO:0007669"/>
    <property type="project" value="TreeGrafter"/>
</dbReference>
<dbReference type="Proteomes" id="UP000887568">
    <property type="component" value="Unplaced"/>
</dbReference>
<dbReference type="InterPro" id="IPR004147">
    <property type="entry name" value="ABC1_dom"/>
</dbReference>
<dbReference type="OMA" id="SMVRTHH"/>
<dbReference type="RefSeq" id="XP_038063313.1">
    <property type="nucleotide sequence ID" value="XM_038207385.1"/>
</dbReference>
<keyword evidence="3" id="KW-1133">Transmembrane helix</keyword>
<name>A0A914AI32_PATMI</name>
<proteinExistence type="inferred from homology"/>
<dbReference type="Pfam" id="PF03109">
    <property type="entry name" value="ABC1"/>
    <property type="match status" value="1"/>
</dbReference>
<keyword evidence="6" id="KW-1185">Reference proteome</keyword>
<feature type="region of interest" description="Disordered" evidence="2">
    <location>
        <begin position="280"/>
        <end position="302"/>
    </location>
</feature>
<feature type="transmembrane region" description="Helical" evidence="3">
    <location>
        <begin position="120"/>
        <end position="140"/>
    </location>
</feature>
<evidence type="ECO:0000256" key="1">
    <source>
        <dbReference type="ARBA" id="ARBA00009670"/>
    </source>
</evidence>
<protein>
    <recommendedName>
        <fullName evidence="4">ABC1 atypical kinase-like domain-containing protein</fullName>
    </recommendedName>
</protein>
<comment type="similarity">
    <text evidence="1">Belongs to the protein kinase superfamily. ADCK protein kinase family.</text>
</comment>
<dbReference type="InterPro" id="IPR044095">
    <property type="entry name" value="ADCK2_dom"/>
</dbReference>
<evidence type="ECO:0000256" key="2">
    <source>
        <dbReference type="SAM" id="MobiDB-lite"/>
    </source>
</evidence>
<dbReference type="OrthoDB" id="427480at2759"/>
<evidence type="ECO:0000256" key="3">
    <source>
        <dbReference type="SAM" id="Phobius"/>
    </source>
</evidence>
<dbReference type="SUPFAM" id="SSF56112">
    <property type="entry name" value="Protein kinase-like (PK-like)"/>
    <property type="match status" value="1"/>
</dbReference>
<dbReference type="AlphaFoldDB" id="A0A914AI32"/>
<evidence type="ECO:0000259" key="4">
    <source>
        <dbReference type="Pfam" id="PF03109"/>
    </source>
</evidence>
<organism evidence="5 6">
    <name type="scientific">Patiria miniata</name>
    <name type="common">Bat star</name>
    <name type="synonym">Asterina miniata</name>
    <dbReference type="NCBI Taxonomy" id="46514"/>
    <lineage>
        <taxon>Eukaryota</taxon>
        <taxon>Metazoa</taxon>
        <taxon>Echinodermata</taxon>
        <taxon>Eleutherozoa</taxon>
        <taxon>Asterozoa</taxon>
        <taxon>Asteroidea</taxon>
        <taxon>Valvatacea</taxon>
        <taxon>Valvatida</taxon>
        <taxon>Asterinidae</taxon>
        <taxon>Patiria</taxon>
    </lineage>
</organism>
<sequence length="640" mass="72910">MLRVSTCQVLSKSSKNLLGGKVASLQLQRTSFFLRCKPPLPRKPTNTLRAFGIAASLCTGALVFKSHLISASCQQVTSQPTQLAAQPESPKRTKKPKKQSNVFVRGFFYVYKCLSICKRLLWISVIFGPILVTYPLTLWSDWFCLRWQRMLLWAVEISGPTFIKLGQWASTRRDLFSADFCDLFSKLHLDAPKHYWYQTEKKLERSFGKGWRNVFVKIEKSLHSGCVGQVYKGYMRTEALSEECLQALLDDDDEPSEFDDGREILKLDWFFRKRTKDPYLDDENNSQQTTGGDPSEEQDDEDSLVHIAKSLKESDDIIPVAIKVLHPGIYRRVKWDLQLLRIIAGILSYVPGLRWLSLPECVEDFEGLMKNQIDLRVEANNLDVFVENFNDISYIRFPRPLRPFVSRDVLIETYEEGDFISTFIGNEEDEEDRPEGLRERLAAMGIDALLKMVFIDNFVHADLHPGNILVQGVDSFCGETDNILKMEDMCDTVVISVKPRECPLKLVMLDVGIVAQLSEYDRQNFRDVFTNVLLGKGEVVAELFLQHTMHRCPDEAKFKADMADLVNLAHQQTVKLGMMQVGVLLEDLFSLMIKHKVKLNGNFASIMLAMMVLEGLGRSLDPNLDILDAARPVLLNGMVS</sequence>
<dbReference type="PANTHER" id="PTHR45890:SF1">
    <property type="entry name" value="AARF DOMAIN CONTAINING KINASE 2"/>
    <property type="match status" value="1"/>
</dbReference>
<evidence type="ECO:0000313" key="6">
    <source>
        <dbReference type="Proteomes" id="UP000887568"/>
    </source>
</evidence>
<dbReference type="GeneID" id="119734007"/>
<feature type="domain" description="ABC1 atypical kinase-like" evidence="4">
    <location>
        <begin position="305"/>
        <end position="541"/>
    </location>
</feature>
<dbReference type="EnsemblMetazoa" id="XM_038207385.1">
    <property type="protein sequence ID" value="XP_038063313.1"/>
    <property type="gene ID" value="LOC119734007"/>
</dbReference>
<keyword evidence="3" id="KW-0812">Transmembrane</keyword>
<dbReference type="InterPro" id="IPR052402">
    <property type="entry name" value="ADCK_kinase"/>
</dbReference>